<sequence length="127" mass="13096">MRSRRPEAGAAVADFALVSTVLVAVFLAVMQLGLALHVRNTLVSAASEGARLGARADAVPGQAESRTRALIGATLSSGYARDVSARRTTVAGVEVVEVRVVAPVPVLGLLGPDGRFDVTGRAFAEDQ</sequence>
<evidence type="ECO:0000256" key="1">
    <source>
        <dbReference type="SAM" id="Phobius"/>
    </source>
</evidence>
<evidence type="ECO:0000313" key="4">
    <source>
        <dbReference type="Proteomes" id="UP000677016"/>
    </source>
</evidence>
<proteinExistence type="predicted"/>
<evidence type="ECO:0000313" key="3">
    <source>
        <dbReference type="EMBL" id="MBR7743869.1"/>
    </source>
</evidence>
<comment type="caution">
    <text evidence="3">The sequence shown here is derived from an EMBL/GenBank/DDBJ whole genome shotgun (WGS) entry which is preliminary data.</text>
</comment>
<reference evidence="3" key="1">
    <citation type="submission" date="2021-04" db="EMBL/GenBank/DDBJ databases">
        <title>Phycicoccus avicenniae sp. nov., a novel endophytic actinomycetes isolated from branch of Avicennia mariana.</title>
        <authorList>
            <person name="Tuo L."/>
        </authorList>
    </citation>
    <scope>NUCLEOTIDE SEQUENCE</scope>
    <source>
        <strain evidence="3">BSK3Z-2</strain>
    </source>
</reference>
<protein>
    <submittedName>
        <fullName evidence="3">Pilus assembly protein</fullName>
    </submittedName>
</protein>
<keyword evidence="1" id="KW-1133">Transmembrane helix</keyword>
<dbReference type="AlphaFoldDB" id="A0A941I1A2"/>
<keyword evidence="1" id="KW-0472">Membrane</keyword>
<feature type="domain" description="TadE-like" evidence="2">
    <location>
        <begin position="9"/>
        <end position="51"/>
    </location>
</feature>
<keyword evidence="1" id="KW-0812">Transmembrane</keyword>
<dbReference type="EMBL" id="JAGSNF010000015">
    <property type="protein sequence ID" value="MBR7743869.1"/>
    <property type="molecule type" value="Genomic_DNA"/>
</dbReference>
<gene>
    <name evidence="3" type="ORF">KC207_11265</name>
</gene>
<dbReference type="Proteomes" id="UP000677016">
    <property type="component" value="Unassembled WGS sequence"/>
</dbReference>
<organism evidence="3 4">
    <name type="scientific">Phycicoccus avicenniae</name>
    <dbReference type="NCBI Taxonomy" id="2828860"/>
    <lineage>
        <taxon>Bacteria</taxon>
        <taxon>Bacillati</taxon>
        <taxon>Actinomycetota</taxon>
        <taxon>Actinomycetes</taxon>
        <taxon>Micrococcales</taxon>
        <taxon>Intrasporangiaceae</taxon>
        <taxon>Phycicoccus</taxon>
    </lineage>
</organism>
<dbReference type="Pfam" id="PF07811">
    <property type="entry name" value="TadE"/>
    <property type="match status" value="1"/>
</dbReference>
<keyword evidence="4" id="KW-1185">Reference proteome</keyword>
<dbReference type="RefSeq" id="WP_211603120.1">
    <property type="nucleotide sequence ID" value="NZ_JAGSNF010000015.1"/>
</dbReference>
<dbReference type="InterPro" id="IPR012495">
    <property type="entry name" value="TadE-like_dom"/>
</dbReference>
<accession>A0A941I1A2</accession>
<evidence type="ECO:0000259" key="2">
    <source>
        <dbReference type="Pfam" id="PF07811"/>
    </source>
</evidence>
<feature type="transmembrane region" description="Helical" evidence="1">
    <location>
        <begin position="12"/>
        <end position="34"/>
    </location>
</feature>
<name>A0A941I1A2_9MICO</name>